<evidence type="ECO:0008006" key="4">
    <source>
        <dbReference type="Google" id="ProtNLM"/>
    </source>
</evidence>
<evidence type="ECO:0000313" key="3">
    <source>
        <dbReference type="Proteomes" id="UP000184211"/>
    </source>
</evidence>
<keyword evidence="3" id="KW-1185">Reference proteome</keyword>
<keyword evidence="1" id="KW-0732">Signal</keyword>
<evidence type="ECO:0000313" key="2">
    <source>
        <dbReference type="EMBL" id="SHG22778.1"/>
    </source>
</evidence>
<dbReference type="AlphaFoldDB" id="A0A1M5I387"/>
<proteinExistence type="predicted"/>
<dbReference type="STRING" id="870908.SAMN04488044_0176"/>
<dbReference type="EMBL" id="FQWM01000001">
    <property type="protein sequence ID" value="SHG22778.1"/>
    <property type="molecule type" value="Genomic_DNA"/>
</dbReference>
<reference evidence="3" key="1">
    <citation type="submission" date="2016-11" db="EMBL/GenBank/DDBJ databases">
        <authorList>
            <person name="Varghese N."/>
            <person name="Submissions S."/>
        </authorList>
    </citation>
    <scope>NUCLEOTIDE SEQUENCE [LARGE SCALE GENOMIC DNA]</scope>
    <source>
        <strain evidence="3">DSM 28223</strain>
    </source>
</reference>
<dbReference type="Proteomes" id="UP000184211">
    <property type="component" value="Unassembled WGS sequence"/>
</dbReference>
<dbReference type="OrthoDB" id="7929427at2"/>
<dbReference type="RefSeq" id="WP_072789173.1">
    <property type="nucleotide sequence ID" value="NZ_FQWM01000001.1"/>
</dbReference>
<feature type="chain" id="PRO_5012092965" description="Tetratricopeptide repeat-containing protein" evidence="1">
    <location>
        <begin position="26"/>
        <end position="507"/>
    </location>
</feature>
<feature type="signal peptide" evidence="1">
    <location>
        <begin position="1"/>
        <end position="25"/>
    </location>
</feature>
<gene>
    <name evidence="2" type="ORF">SAMN04488044_0176</name>
</gene>
<evidence type="ECO:0000256" key="1">
    <source>
        <dbReference type="SAM" id="SignalP"/>
    </source>
</evidence>
<organism evidence="2 3">
    <name type="scientific">Cognatishimia maritima</name>
    <dbReference type="NCBI Taxonomy" id="870908"/>
    <lineage>
        <taxon>Bacteria</taxon>
        <taxon>Pseudomonadati</taxon>
        <taxon>Pseudomonadota</taxon>
        <taxon>Alphaproteobacteria</taxon>
        <taxon>Rhodobacterales</taxon>
        <taxon>Paracoccaceae</taxon>
        <taxon>Cognatishimia</taxon>
    </lineage>
</organism>
<accession>A0A1M5I387</accession>
<name>A0A1M5I387_9RHOB</name>
<sequence length="507" mass="54473">MCNKRHLTGLAGVALALLGPALSQAEGNEPLSAIDWLGQTPTVTLHIEPESPVAEDGDTPAIDVSELDASGRDAVGLLPGTITGLPNTLWQNSRASDLVTLIADMPEEPLPALQALMYTLLLAEANPPRDAEGQDALLLARVDKLMALGAIEQANALLLRAVPDRPDLFARWFDVSLLIGEEQTACDRLNAAPHLSPGFAARIFCLARAGEWETAVLTLNTANSLRLITPSEDELLLRFLDPELFAEDPLLITATTPDMLQFRLFEAIGEPQPTRLLPRAFAHADLRPNMGWKSQLDAAERLARVGALPENKLFALYLDGKPAASGAVWDRVAAVQKVDAAIAQQDAAKLAAALPKAWDVMVTAHLDIPFARYYSAALGLLSAEDRETTPARDILLLSDSYESAAKEGPQDFLAGLAQGVPPRRAADPTRQAIADAFHGAGVPQVWTNRLARGQLGEVILLAMTSFQQGVEGDLRALTNSLATFRAVGLEEFARQAALQILLLDRGY</sequence>
<protein>
    <recommendedName>
        <fullName evidence="4">Tetratricopeptide repeat-containing protein</fullName>
    </recommendedName>
</protein>